<organism evidence="4">
    <name type="scientific">Mimivirus LCMiAC01</name>
    <dbReference type="NCBI Taxonomy" id="2506608"/>
    <lineage>
        <taxon>Viruses</taxon>
        <taxon>Varidnaviria</taxon>
        <taxon>Bamfordvirae</taxon>
        <taxon>Nucleocytoviricota</taxon>
        <taxon>Megaviricetes</taxon>
        <taxon>Imitervirales</taxon>
        <taxon>Mimiviridae</taxon>
        <taxon>Klosneuvirinae</taxon>
    </lineage>
</organism>
<dbReference type="InterPro" id="IPR048720">
    <property type="entry name" value="PROPPIN"/>
</dbReference>
<keyword evidence="1" id="KW-0853">WD repeat</keyword>
<evidence type="ECO:0000256" key="1">
    <source>
        <dbReference type="ARBA" id="ARBA00022574"/>
    </source>
</evidence>
<dbReference type="PANTHER" id="PTHR11227">
    <property type="entry name" value="WD-REPEAT PROTEIN INTERACTING WITH PHOSPHOINOSIDES WIPI -RELATED"/>
    <property type="match status" value="1"/>
</dbReference>
<dbReference type="InterPro" id="IPR001680">
    <property type="entry name" value="WD40_rpt"/>
</dbReference>
<dbReference type="SMART" id="SM00320">
    <property type="entry name" value="WD40"/>
    <property type="match status" value="2"/>
</dbReference>
<dbReference type="InterPro" id="IPR036322">
    <property type="entry name" value="WD40_repeat_dom_sf"/>
</dbReference>
<keyword evidence="2" id="KW-0677">Repeat</keyword>
<dbReference type="InterPro" id="IPR015943">
    <property type="entry name" value="WD40/YVTN_repeat-like_dom_sf"/>
</dbReference>
<dbReference type="Pfam" id="PF21032">
    <property type="entry name" value="PROPPIN"/>
    <property type="match status" value="1"/>
</dbReference>
<sequence length="323" mass="36549">MNILNLAYNNDTSLLTCGTTDGFYLYKLNKIQKYSYTNTTNSVGIVKMLDRTNISIIVDRMDTGVNSHVLYLLDKKKGEVLVTIDVQEPILNAHVIRNENNIIELIIVLKNKVCRYGQHGDPIDSKNTMDNPNGLCVVNKKIIATLGCNIGDIAIWNIKMDEYNTVNSHNSNITSIALSSDNEYIASASEAGTNVHVYNTNNSEGQKVYSFKRGTFGAKIYDLCFNNDNTHLVCCGNTGTIHVFKLNDDDEKTKNIISKFFRTRSFKKIDIENKDRMICSFDKDNNLNIVVYDGTYYKINGENYEIIKCCNLYVKTEKLSNSK</sequence>
<dbReference type="EMBL" id="MK500402">
    <property type="protein sequence ID" value="QBK88866.1"/>
    <property type="molecule type" value="Genomic_DNA"/>
</dbReference>
<reference evidence="4" key="1">
    <citation type="journal article" date="2019" name="MBio">
        <title>Virus Genomes from Deep Sea Sediments Expand the Ocean Megavirome and Support Independent Origins of Viral Gigantism.</title>
        <authorList>
            <person name="Backstrom D."/>
            <person name="Yutin N."/>
            <person name="Jorgensen S.L."/>
            <person name="Dharamshi J."/>
            <person name="Homa F."/>
            <person name="Zaremba-Niedwiedzka K."/>
            <person name="Spang A."/>
            <person name="Wolf Y.I."/>
            <person name="Koonin E.V."/>
            <person name="Ettema T.J."/>
        </authorList>
    </citation>
    <scope>NUCLEOTIDE SEQUENCE</scope>
</reference>
<proteinExistence type="inferred from homology"/>
<accession>A0A481Z3A1</accession>
<gene>
    <name evidence="4" type="ORF">LCMiAC01_05480</name>
</gene>
<dbReference type="SUPFAM" id="SSF50978">
    <property type="entry name" value="WD40 repeat-like"/>
    <property type="match status" value="1"/>
</dbReference>
<protein>
    <submittedName>
        <fullName evidence="4">Anaphase-promoting complex subunit 4 WD40 domain protein</fullName>
    </submittedName>
</protein>
<evidence type="ECO:0000256" key="2">
    <source>
        <dbReference type="ARBA" id="ARBA00022737"/>
    </source>
</evidence>
<dbReference type="Gene3D" id="2.130.10.10">
    <property type="entry name" value="YVTN repeat-like/Quinoprotein amine dehydrogenase"/>
    <property type="match status" value="1"/>
</dbReference>
<evidence type="ECO:0000313" key="4">
    <source>
        <dbReference type="EMBL" id="QBK88866.1"/>
    </source>
</evidence>
<comment type="similarity">
    <text evidence="3">Belongs to the WD repeat PROPPIN family.</text>
</comment>
<name>A0A481Z3A1_9VIRU</name>
<evidence type="ECO:0000256" key="3">
    <source>
        <dbReference type="ARBA" id="ARBA00025740"/>
    </source>
</evidence>